<reference evidence="10" key="1">
    <citation type="journal article" date="2011" name="Genome Res.">
        <title>Phylogeny-wide analysis of social amoeba genomes highlights ancient origins for complex intercellular communication.</title>
        <authorList>
            <person name="Heidel A.J."/>
            <person name="Lawal H.M."/>
            <person name="Felder M."/>
            <person name="Schilde C."/>
            <person name="Helps N.R."/>
            <person name="Tunggal B."/>
            <person name="Rivero F."/>
            <person name="John U."/>
            <person name="Schleicher M."/>
            <person name="Eichinger L."/>
            <person name="Platzer M."/>
            <person name="Noegel A.A."/>
            <person name="Schaap P."/>
            <person name="Gloeckner G."/>
        </authorList>
    </citation>
    <scope>NUCLEOTIDE SEQUENCE [LARGE SCALE GENOMIC DNA]</scope>
    <source>
        <strain evidence="10">SH3</strain>
    </source>
</reference>
<feature type="domain" description="RRM" evidence="7">
    <location>
        <begin position="436"/>
        <end position="507"/>
    </location>
</feature>
<evidence type="ECO:0000259" key="8">
    <source>
        <dbReference type="PROSITE" id="PS51309"/>
    </source>
</evidence>
<evidence type="ECO:0000256" key="4">
    <source>
        <dbReference type="ARBA" id="ARBA00022884"/>
    </source>
</evidence>
<evidence type="ECO:0000313" key="9">
    <source>
        <dbReference type="EMBL" id="EGG25010.1"/>
    </source>
</evidence>
<dbReference type="STRING" id="1054147.F4PH26"/>
<accession>F4PH26</accession>
<feature type="region of interest" description="Disordered" evidence="6">
    <location>
        <begin position="27"/>
        <end position="96"/>
    </location>
</feature>
<evidence type="ECO:0000256" key="3">
    <source>
        <dbReference type="ARBA" id="ARBA00022490"/>
    </source>
</evidence>
<sequence length="748" mass="83356">MVSSIENTTESVVSLPDNAAVENLSNSTPVNAASSSSSSSSSPTTTSSSASSTNHGGHHHHHHNNSNGTATNTNTNGHNHNNHHHNNGHYAPHPHMIMHHPMMMQPYHGPMHPAVGHYQSPPPPPPLQFTSLYVGDLSQEVNELILAELFSKVGRTAVASIHVCRDSATLRSLGYAYVNFYNSVDAERALDTLNYSLILGRPCRIMWSHRDPTKRKSNVGNIFVKNLEKNVDNALLFDTFSTYGNILSCKIEYEKGISKGYGYVHFENQESSEQAILKVNGTILLGKPIIVEPFVSKVERFKEKKNENKLFIKNIDENVTSEMLQQELSRFGEIESCNIRTDPTGKPKGLAFVEFKTSEDAQALLESTEAITILSKQITFDRIKNKVERSIEKNQKLINELNNNNNNHNNNNINHHINSSSLQQNGSTSQQQQQNLTLFINNIDMEVDKEIIREEFAKHGNILGIKIKSRGFAFLTYSTQEEAAVAIEKMNGYVFGTKALVVSLSNSRKEKRIPSDSLQGPNPYMYMPYVRGPYQYQQAHYYPAAAAQQQQQQQQQLSPSQQQQNSQQPRGKVPFKSNRPISLNPNNQQQPNSNMIKPSTNGYSHHQQQPRKPRSPTNTPYNNTTTASSPATKRDEQPSRSPSQEESSPSLNVEELKKMTLEDVRDAVGSFIYNIVSEKESDKAPKITGMILSQAIQQGFDSLIDLLDQTKLSEKIQEAIVVLNSQDIPSSNNDQTTTAAAAVEVAAN</sequence>
<dbReference type="InterPro" id="IPR002004">
    <property type="entry name" value="PABP_HYD_C"/>
</dbReference>
<evidence type="ECO:0000256" key="1">
    <source>
        <dbReference type="ARBA" id="ARBA00004496"/>
    </source>
</evidence>
<dbReference type="InterPro" id="IPR003954">
    <property type="entry name" value="RRM_euk-type"/>
</dbReference>
<feature type="region of interest" description="Disordered" evidence="6">
    <location>
        <begin position="545"/>
        <end position="653"/>
    </location>
</feature>
<feature type="compositionally biased region" description="Low complexity" evidence="6">
    <location>
        <begin position="27"/>
        <end position="55"/>
    </location>
</feature>
<dbReference type="KEGG" id="dfa:DFA_03256"/>
<feature type="compositionally biased region" description="Low complexity" evidence="6">
    <location>
        <begin position="584"/>
        <end position="594"/>
    </location>
</feature>
<dbReference type="Pfam" id="PF00076">
    <property type="entry name" value="RRM_1"/>
    <property type="match status" value="4"/>
</dbReference>
<dbReference type="Proteomes" id="UP000007797">
    <property type="component" value="Unassembled WGS sequence"/>
</dbReference>
<evidence type="ECO:0000256" key="5">
    <source>
        <dbReference type="PROSITE-ProRule" id="PRU00176"/>
    </source>
</evidence>
<dbReference type="GO" id="GO:0005737">
    <property type="term" value="C:cytoplasm"/>
    <property type="evidence" value="ECO:0007669"/>
    <property type="project" value="UniProtKB-SubCell"/>
</dbReference>
<keyword evidence="3" id="KW-0963">Cytoplasm</keyword>
<feature type="compositionally biased region" description="Low complexity" evidence="6">
    <location>
        <begin position="615"/>
        <end position="630"/>
    </location>
</feature>
<dbReference type="InterPro" id="IPR034364">
    <property type="entry name" value="PABP_RRM1"/>
</dbReference>
<dbReference type="PANTHER" id="PTHR48025">
    <property type="entry name" value="OS02G0815200 PROTEIN"/>
    <property type="match status" value="1"/>
</dbReference>
<dbReference type="EMBL" id="GL883006">
    <property type="protein sequence ID" value="EGG25010.1"/>
    <property type="molecule type" value="Genomic_DNA"/>
</dbReference>
<dbReference type="SUPFAM" id="SSF54928">
    <property type="entry name" value="RNA-binding domain, RBD"/>
    <property type="match status" value="3"/>
</dbReference>
<feature type="domain" description="RRM" evidence="7">
    <location>
        <begin position="130"/>
        <end position="210"/>
    </location>
</feature>
<dbReference type="SMART" id="SM00360">
    <property type="entry name" value="RRM"/>
    <property type="match status" value="4"/>
</dbReference>
<gene>
    <name evidence="9" type="primary">pabpc1B</name>
    <name evidence="9" type="ORF">DFA_03256</name>
</gene>
<name>F4PH26_CACFS</name>
<dbReference type="OMA" id="VASIHVC"/>
<feature type="compositionally biased region" description="Low complexity" evidence="6">
    <location>
        <begin position="545"/>
        <end position="569"/>
    </location>
</feature>
<dbReference type="CDD" id="cd00590">
    <property type="entry name" value="RRM_SF"/>
    <property type="match status" value="1"/>
</dbReference>
<feature type="domain" description="RRM" evidence="7">
    <location>
        <begin position="308"/>
        <end position="385"/>
    </location>
</feature>
<dbReference type="InterPro" id="IPR000504">
    <property type="entry name" value="RRM_dom"/>
</dbReference>
<keyword evidence="4 5" id="KW-0694">RNA-binding</keyword>
<dbReference type="GO" id="GO:0003729">
    <property type="term" value="F:mRNA binding"/>
    <property type="evidence" value="ECO:0007669"/>
    <property type="project" value="TreeGrafter"/>
</dbReference>
<dbReference type="InterPro" id="IPR050502">
    <property type="entry name" value="Euk_RNA-bind_prot"/>
</dbReference>
<feature type="domain" description="RRM" evidence="7">
    <location>
        <begin position="220"/>
        <end position="296"/>
    </location>
</feature>
<evidence type="ECO:0000259" key="7">
    <source>
        <dbReference type="PROSITE" id="PS50102"/>
    </source>
</evidence>
<dbReference type="PANTHER" id="PTHR48025:SF1">
    <property type="entry name" value="RRM DOMAIN-CONTAINING PROTEIN"/>
    <property type="match status" value="1"/>
</dbReference>
<comment type="similarity">
    <text evidence="2">Belongs to the polyadenylate-binding protein type-1 family.</text>
</comment>
<feature type="domain" description="PABC" evidence="8">
    <location>
        <begin position="648"/>
        <end position="728"/>
    </location>
</feature>
<protein>
    <submittedName>
        <fullName evidence="9">RNA-binding region RNP-1 domain-containing protein</fullName>
    </submittedName>
</protein>
<dbReference type="SUPFAM" id="SSF63570">
    <property type="entry name" value="PABC (PABP) domain"/>
    <property type="match status" value="1"/>
</dbReference>
<organism evidence="9 10">
    <name type="scientific">Cavenderia fasciculata</name>
    <name type="common">Slime mold</name>
    <name type="synonym">Dictyostelium fasciculatum</name>
    <dbReference type="NCBI Taxonomy" id="261658"/>
    <lineage>
        <taxon>Eukaryota</taxon>
        <taxon>Amoebozoa</taxon>
        <taxon>Evosea</taxon>
        <taxon>Eumycetozoa</taxon>
        <taxon>Dictyostelia</taxon>
        <taxon>Acytosteliales</taxon>
        <taxon>Cavenderiaceae</taxon>
        <taxon>Cavenderia</taxon>
    </lineage>
</organism>
<dbReference type="RefSeq" id="XP_004362861.1">
    <property type="nucleotide sequence ID" value="XM_004362804.1"/>
</dbReference>
<dbReference type="OrthoDB" id="19742at2759"/>
<dbReference type="SMART" id="SM00517">
    <property type="entry name" value="PolyA"/>
    <property type="match status" value="1"/>
</dbReference>
<dbReference type="Gene3D" id="1.10.1900.10">
    <property type="entry name" value="c-terminal domain of poly(a) binding protein"/>
    <property type="match status" value="1"/>
</dbReference>
<evidence type="ECO:0000313" key="10">
    <source>
        <dbReference type="Proteomes" id="UP000007797"/>
    </source>
</evidence>
<feature type="compositionally biased region" description="Polar residues" evidence="6">
    <location>
        <begin position="595"/>
        <end position="607"/>
    </location>
</feature>
<feature type="compositionally biased region" description="Low complexity" evidence="6">
    <location>
        <begin position="65"/>
        <end position="79"/>
    </location>
</feature>
<dbReference type="Gene3D" id="3.30.70.330">
    <property type="match status" value="4"/>
</dbReference>
<evidence type="ECO:0000256" key="6">
    <source>
        <dbReference type="SAM" id="MobiDB-lite"/>
    </source>
</evidence>
<dbReference type="CDD" id="cd12378">
    <property type="entry name" value="RRM1_I_PABPs"/>
    <property type="match status" value="1"/>
</dbReference>
<keyword evidence="10" id="KW-1185">Reference proteome</keyword>
<feature type="region of interest" description="Disordered" evidence="6">
    <location>
        <begin position="401"/>
        <end position="430"/>
    </location>
</feature>
<feature type="compositionally biased region" description="Low complexity" evidence="6">
    <location>
        <begin position="639"/>
        <end position="650"/>
    </location>
</feature>
<dbReference type="GeneID" id="14877539"/>
<dbReference type="InterPro" id="IPR012677">
    <property type="entry name" value="Nucleotide-bd_a/b_plait_sf"/>
</dbReference>
<comment type="subcellular location">
    <subcellularLocation>
        <location evidence="1">Cytoplasm</location>
    </subcellularLocation>
</comment>
<dbReference type="InterPro" id="IPR036053">
    <property type="entry name" value="PABP-dom"/>
</dbReference>
<dbReference type="SMART" id="SM00361">
    <property type="entry name" value="RRM_1"/>
    <property type="match status" value="4"/>
</dbReference>
<dbReference type="PROSITE" id="PS51309">
    <property type="entry name" value="PABC"/>
    <property type="match status" value="1"/>
</dbReference>
<dbReference type="Pfam" id="PF00658">
    <property type="entry name" value="MLLE"/>
    <property type="match status" value="1"/>
</dbReference>
<dbReference type="InterPro" id="IPR035979">
    <property type="entry name" value="RBD_domain_sf"/>
</dbReference>
<proteinExistence type="inferred from homology"/>
<dbReference type="AlphaFoldDB" id="F4PH26"/>
<dbReference type="PROSITE" id="PS50102">
    <property type="entry name" value="RRM"/>
    <property type="match status" value="4"/>
</dbReference>
<evidence type="ECO:0000256" key="2">
    <source>
        <dbReference type="ARBA" id="ARBA00008557"/>
    </source>
</evidence>